<feature type="transmembrane region" description="Helical" evidence="7">
    <location>
        <begin position="21"/>
        <end position="42"/>
    </location>
</feature>
<comment type="subcellular location">
    <subcellularLocation>
        <location evidence="1">Membrane</location>
        <topology evidence="1">Multi-pass membrane protein</topology>
    </subcellularLocation>
</comment>
<evidence type="ECO:0000256" key="1">
    <source>
        <dbReference type="ARBA" id="ARBA00004141"/>
    </source>
</evidence>
<keyword evidence="3 9" id="KW-0808">Transferase</keyword>
<feature type="non-terminal residue" evidence="9">
    <location>
        <position position="1"/>
    </location>
</feature>
<feature type="transmembrane region" description="Helical" evidence="7">
    <location>
        <begin position="83"/>
        <end position="101"/>
    </location>
</feature>
<evidence type="ECO:0000259" key="8">
    <source>
        <dbReference type="Pfam" id="PF02397"/>
    </source>
</evidence>
<keyword evidence="4 7" id="KW-0812">Transmembrane</keyword>
<dbReference type="InterPro" id="IPR017475">
    <property type="entry name" value="EPS_sugar_tfrase"/>
</dbReference>
<dbReference type="NCBIfam" id="TIGR03025">
    <property type="entry name" value="EPS_sugtrans"/>
    <property type="match status" value="1"/>
</dbReference>
<dbReference type="Pfam" id="PF13727">
    <property type="entry name" value="CoA_binding_3"/>
    <property type="match status" value="1"/>
</dbReference>
<evidence type="ECO:0000256" key="2">
    <source>
        <dbReference type="ARBA" id="ARBA00006464"/>
    </source>
</evidence>
<evidence type="ECO:0000313" key="10">
    <source>
        <dbReference type="Proteomes" id="UP000315400"/>
    </source>
</evidence>
<keyword evidence="6 7" id="KW-0472">Membrane</keyword>
<gene>
    <name evidence="9" type="ORF">FKY71_19125</name>
</gene>
<dbReference type="Proteomes" id="UP000315400">
    <property type="component" value="Unassembled WGS sequence"/>
</dbReference>
<dbReference type="EMBL" id="VIFK01000566">
    <property type="protein sequence ID" value="TQE92785.1"/>
    <property type="molecule type" value="Genomic_DNA"/>
</dbReference>
<reference evidence="9 10" key="1">
    <citation type="submission" date="2019-06" db="EMBL/GenBank/DDBJ databases">
        <title>Metagenome assembled Genome of Spiribacter salinus SL48-SHIP from the microbial mat of Salt Lake 48 (Novosibirsk region, Russia).</title>
        <authorList>
            <person name="Shipova A."/>
            <person name="Rozanov A.S."/>
            <person name="Bryanskaya A.V."/>
            <person name="Peltek S.E."/>
        </authorList>
    </citation>
    <scope>NUCLEOTIDE SEQUENCE [LARGE SCALE GENOMIC DNA]</scope>
    <source>
        <strain evidence="9">SL48-SHIP-2</strain>
    </source>
</reference>
<evidence type="ECO:0000256" key="3">
    <source>
        <dbReference type="ARBA" id="ARBA00022679"/>
    </source>
</evidence>
<feature type="domain" description="Bacterial sugar transferase" evidence="8">
    <location>
        <begin position="246"/>
        <end position="434"/>
    </location>
</feature>
<sequence>TALWFAQYAAVAPSDFAPLDAASAGLLIAAASIGLLALGGGYRPNVMRKPKRAMLGTFLALTGPVTLAGSVAANAWSAEFANFLLASFLALASVILPLRLIEARVIAWIIDSGLIQRRAVIAGGGEHAERLIRGLSERPESDVRIHGIFDDRDDDRSPPQVIGVPKIGGYDELIDFARQSEIDLVIISLPLEAEERINWLMTKLKVLPVEIRLSAFSEDYAFSQSTRDPLISAIRGTFPAERRLMKRVFDIVFATLALLIVWPVMLVAAIAIWFESGGPVFFRQKRHGYNDRIIDVLKFRSMYNETMDPTARRVVIRDDPRVTRVGRVLRSSSIDELPQLFNVLSGDLSLVGPRPHAVDALSSRQERFTSLVDGYSARHRLPPGITGWAQIHGFRGEVDVPSKLHARFEHDLYYIENWSIWLDLLILLRTPPSLLFNRTVY</sequence>
<name>A0A540V7T6_9GAMM</name>
<dbReference type="GO" id="GO:0016020">
    <property type="term" value="C:membrane"/>
    <property type="evidence" value="ECO:0007669"/>
    <property type="project" value="UniProtKB-SubCell"/>
</dbReference>
<dbReference type="PANTHER" id="PTHR30576:SF0">
    <property type="entry name" value="UNDECAPRENYL-PHOSPHATE N-ACETYLGALACTOSAMINYL 1-PHOSPHATE TRANSFERASE-RELATED"/>
    <property type="match status" value="1"/>
</dbReference>
<evidence type="ECO:0000256" key="5">
    <source>
        <dbReference type="ARBA" id="ARBA00022989"/>
    </source>
</evidence>
<comment type="caution">
    <text evidence="9">The sequence shown here is derived from an EMBL/GenBank/DDBJ whole genome shotgun (WGS) entry which is preliminary data.</text>
</comment>
<organism evidence="9 10">
    <name type="scientific">Spiribacter salinus</name>
    <dbReference type="NCBI Taxonomy" id="1335746"/>
    <lineage>
        <taxon>Bacteria</taxon>
        <taxon>Pseudomonadati</taxon>
        <taxon>Pseudomonadota</taxon>
        <taxon>Gammaproteobacteria</taxon>
        <taxon>Chromatiales</taxon>
        <taxon>Ectothiorhodospiraceae</taxon>
        <taxon>Spiribacter</taxon>
    </lineage>
</organism>
<evidence type="ECO:0000256" key="6">
    <source>
        <dbReference type="ARBA" id="ARBA00023136"/>
    </source>
</evidence>
<evidence type="ECO:0000256" key="7">
    <source>
        <dbReference type="SAM" id="Phobius"/>
    </source>
</evidence>
<dbReference type="Pfam" id="PF02397">
    <property type="entry name" value="Bac_transf"/>
    <property type="match status" value="1"/>
</dbReference>
<keyword evidence="5 7" id="KW-1133">Transmembrane helix</keyword>
<dbReference type="GO" id="GO:0016780">
    <property type="term" value="F:phosphotransferase activity, for other substituted phosphate groups"/>
    <property type="evidence" value="ECO:0007669"/>
    <property type="project" value="TreeGrafter"/>
</dbReference>
<protein>
    <submittedName>
        <fullName evidence="9">Exopolysaccharide biosynthesis polyprenyl glycosylphosphotransferase</fullName>
    </submittedName>
</protein>
<feature type="transmembrane region" description="Helical" evidence="7">
    <location>
        <begin position="251"/>
        <end position="274"/>
    </location>
</feature>
<dbReference type="PANTHER" id="PTHR30576">
    <property type="entry name" value="COLANIC BIOSYNTHESIS UDP-GLUCOSE LIPID CARRIER TRANSFERASE"/>
    <property type="match status" value="1"/>
</dbReference>
<feature type="transmembrane region" description="Helical" evidence="7">
    <location>
        <begin position="54"/>
        <end position="77"/>
    </location>
</feature>
<comment type="similarity">
    <text evidence="2">Belongs to the bacterial sugar transferase family.</text>
</comment>
<evidence type="ECO:0000313" key="9">
    <source>
        <dbReference type="EMBL" id="TQE92785.1"/>
    </source>
</evidence>
<evidence type="ECO:0000256" key="4">
    <source>
        <dbReference type="ARBA" id="ARBA00022692"/>
    </source>
</evidence>
<accession>A0A540V7T6</accession>
<proteinExistence type="inferred from homology"/>
<dbReference type="Gene3D" id="3.40.50.720">
    <property type="entry name" value="NAD(P)-binding Rossmann-like Domain"/>
    <property type="match status" value="1"/>
</dbReference>
<dbReference type="InterPro" id="IPR003362">
    <property type="entry name" value="Bact_transf"/>
</dbReference>
<dbReference type="AlphaFoldDB" id="A0A540V7T6"/>